<dbReference type="AlphaFoldDB" id="A0A9P6EEN9"/>
<reference evidence="3" key="1">
    <citation type="submission" date="2020-11" db="EMBL/GenBank/DDBJ databases">
        <authorList>
            <consortium name="DOE Joint Genome Institute"/>
            <person name="Ahrendt S."/>
            <person name="Riley R."/>
            <person name="Andreopoulos W."/>
            <person name="Labutti K."/>
            <person name="Pangilinan J."/>
            <person name="Ruiz-Duenas F.J."/>
            <person name="Barrasa J.M."/>
            <person name="Sanchez-Garcia M."/>
            <person name="Camarero S."/>
            <person name="Miyauchi S."/>
            <person name="Serrano A."/>
            <person name="Linde D."/>
            <person name="Babiker R."/>
            <person name="Drula E."/>
            <person name="Ayuso-Fernandez I."/>
            <person name="Pacheco R."/>
            <person name="Padilla G."/>
            <person name="Ferreira P."/>
            <person name="Barriuso J."/>
            <person name="Kellner H."/>
            <person name="Castanera R."/>
            <person name="Alfaro M."/>
            <person name="Ramirez L."/>
            <person name="Pisabarro A.G."/>
            <person name="Kuo A."/>
            <person name="Tritt A."/>
            <person name="Lipzen A."/>
            <person name="He G."/>
            <person name="Yan M."/>
            <person name="Ng V."/>
            <person name="Cullen D."/>
            <person name="Martin F."/>
            <person name="Rosso M.-N."/>
            <person name="Henrissat B."/>
            <person name="Hibbett D."/>
            <person name="Martinez A.T."/>
            <person name="Grigoriev I.V."/>
        </authorList>
    </citation>
    <scope>NUCLEOTIDE SEQUENCE</scope>
    <source>
        <strain evidence="3">CBS 506.95</strain>
    </source>
</reference>
<dbReference type="OrthoDB" id="3259324at2759"/>
<feature type="transmembrane region" description="Helical" evidence="2">
    <location>
        <begin position="194"/>
        <end position="218"/>
    </location>
</feature>
<sequence>MAHSAIVAAAVSNGSGFARTKPAPLSMGFSSDGDTPERRQSTTSYYTTATGNESEDEDPPLSALDSSTALILVHDSEESNSPFDFSEDEEEGEGDDELVSPMFELRKSAVFPPLPPSLVFLYLLAPYLRLGALNLPYSKLPLKFGLPALFLSALASAFARQIWYMLARYLRKANMTDILLDTFARGRGKERRRAFLRAATRSCTGITAILICIIYLRFSMYNLLPIMVQDDHRLLLYVLSTVLVNTILAYLSYARALDYRRIIYATWLSVAAYVAWLGLVIYAHSQGILYQEAGWLGSTSVWPGLATVTFAFCSSSTLPLYSSLKSTSNPLSTGKISPARSFRFLSFSSVLLAVLLLLPSIIFSAFPNRPASASHPFQNPNATVTLRLSIPLLEPSLNATSVPILSTHHTLLPDLTLPRVQIHTVIRVLASASLLLSIPSIMATTPQIAIPSLRSVKFNVSRVITILIVLICSVIPPTDLHGSSGHDRHDKPFINSSRFFGVVLFIILFMAYSGTYFLATFLHVSQHFFKRPLAIVVPPRTPLLQTQNSSANLHDDSNTIAGPSSGHTLSPSHDELLLRKERALQRRQLKRRIVWDIGVWLLLGTSVAGVVGFVGYLARFW</sequence>
<evidence type="ECO:0000313" key="4">
    <source>
        <dbReference type="Proteomes" id="UP000807306"/>
    </source>
</evidence>
<feature type="transmembrane region" description="Helical" evidence="2">
    <location>
        <begin position="459"/>
        <end position="478"/>
    </location>
</feature>
<keyword evidence="2" id="KW-1133">Transmembrane helix</keyword>
<dbReference type="Proteomes" id="UP000807306">
    <property type="component" value="Unassembled WGS sequence"/>
</dbReference>
<feature type="transmembrane region" description="Helical" evidence="2">
    <location>
        <begin position="148"/>
        <end position="166"/>
    </location>
</feature>
<evidence type="ECO:0000256" key="1">
    <source>
        <dbReference type="SAM" id="MobiDB-lite"/>
    </source>
</evidence>
<feature type="transmembrane region" description="Helical" evidence="2">
    <location>
        <begin position="234"/>
        <end position="253"/>
    </location>
</feature>
<dbReference type="EMBL" id="MU157860">
    <property type="protein sequence ID" value="KAF9527503.1"/>
    <property type="molecule type" value="Genomic_DNA"/>
</dbReference>
<feature type="region of interest" description="Disordered" evidence="1">
    <location>
        <begin position="11"/>
        <end position="62"/>
    </location>
</feature>
<feature type="region of interest" description="Disordered" evidence="1">
    <location>
        <begin position="77"/>
        <end position="96"/>
    </location>
</feature>
<organism evidence="3 4">
    <name type="scientific">Crepidotus variabilis</name>
    <dbReference type="NCBI Taxonomy" id="179855"/>
    <lineage>
        <taxon>Eukaryota</taxon>
        <taxon>Fungi</taxon>
        <taxon>Dikarya</taxon>
        <taxon>Basidiomycota</taxon>
        <taxon>Agaricomycotina</taxon>
        <taxon>Agaricomycetes</taxon>
        <taxon>Agaricomycetidae</taxon>
        <taxon>Agaricales</taxon>
        <taxon>Agaricineae</taxon>
        <taxon>Crepidotaceae</taxon>
        <taxon>Crepidotus</taxon>
    </lineage>
</organism>
<feature type="transmembrane region" description="Helical" evidence="2">
    <location>
        <begin position="342"/>
        <end position="366"/>
    </location>
</feature>
<feature type="transmembrane region" description="Helical" evidence="2">
    <location>
        <begin position="262"/>
        <end position="282"/>
    </location>
</feature>
<protein>
    <submittedName>
        <fullName evidence="3">Uncharacterized protein</fullName>
    </submittedName>
</protein>
<keyword evidence="2" id="KW-0812">Transmembrane</keyword>
<name>A0A9P6EEN9_9AGAR</name>
<proteinExistence type="predicted"/>
<feature type="transmembrane region" description="Helical" evidence="2">
    <location>
        <begin position="302"/>
        <end position="321"/>
    </location>
</feature>
<comment type="caution">
    <text evidence="3">The sequence shown here is derived from an EMBL/GenBank/DDBJ whole genome shotgun (WGS) entry which is preliminary data.</text>
</comment>
<keyword evidence="4" id="KW-1185">Reference proteome</keyword>
<gene>
    <name evidence="3" type="ORF">CPB83DRAFT_907514</name>
</gene>
<accession>A0A9P6EEN9</accession>
<feature type="transmembrane region" description="Helical" evidence="2">
    <location>
        <begin position="593"/>
        <end position="618"/>
    </location>
</feature>
<feature type="transmembrane region" description="Helical" evidence="2">
    <location>
        <begin position="498"/>
        <end position="522"/>
    </location>
</feature>
<keyword evidence="2" id="KW-0472">Membrane</keyword>
<feature type="transmembrane region" description="Helical" evidence="2">
    <location>
        <begin position="420"/>
        <end position="438"/>
    </location>
</feature>
<evidence type="ECO:0000313" key="3">
    <source>
        <dbReference type="EMBL" id="KAF9527503.1"/>
    </source>
</evidence>
<feature type="compositionally biased region" description="Acidic residues" evidence="1">
    <location>
        <begin position="85"/>
        <end position="96"/>
    </location>
</feature>
<feature type="transmembrane region" description="Helical" evidence="2">
    <location>
        <begin position="109"/>
        <end position="128"/>
    </location>
</feature>
<evidence type="ECO:0000256" key="2">
    <source>
        <dbReference type="SAM" id="Phobius"/>
    </source>
</evidence>
<feature type="compositionally biased region" description="Polar residues" evidence="1">
    <location>
        <begin position="41"/>
        <end position="52"/>
    </location>
</feature>